<dbReference type="SUPFAM" id="SSF52499">
    <property type="entry name" value="Isochorismatase-like hydrolases"/>
    <property type="match status" value="1"/>
</dbReference>
<dbReference type="InterPro" id="IPR050272">
    <property type="entry name" value="Isochorismatase-like_hydrls"/>
</dbReference>
<dbReference type="Pfam" id="PF00857">
    <property type="entry name" value="Isochorismatase"/>
    <property type="match status" value="1"/>
</dbReference>
<evidence type="ECO:0000313" key="4">
    <source>
        <dbReference type="Proteomes" id="UP000646776"/>
    </source>
</evidence>
<evidence type="ECO:0000259" key="2">
    <source>
        <dbReference type="Pfam" id="PF00857"/>
    </source>
</evidence>
<accession>A0A918HP69</accession>
<dbReference type="AlphaFoldDB" id="A0A918HP69"/>
<dbReference type="CDD" id="cd00431">
    <property type="entry name" value="cysteine_hydrolases"/>
    <property type="match status" value="1"/>
</dbReference>
<gene>
    <name evidence="3" type="ORF">GCM10010226_78330</name>
</gene>
<dbReference type="InterPro" id="IPR036380">
    <property type="entry name" value="Isochorismatase-like_sf"/>
</dbReference>
<dbReference type="InterPro" id="IPR000868">
    <property type="entry name" value="Isochorismatase-like_dom"/>
</dbReference>
<dbReference type="PANTHER" id="PTHR43540:SF1">
    <property type="entry name" value="ISOCHORISMATASE HYDROLASE"/>
    <property type="match status" value="1"/>
</dbReference>
<comment type="caution">
    <text evidence="3">The sequence shown here is derived from an EMBL/GenBank/DDBJ whole genome shotgun (WGS) entry which is preliminary data.</text>
</comment>
<sequence length="228" mass="24482">MTTTEPDPHPQDLYTAPRFEASALVTVDVQRDFLSEAPYGVPGTTEILPALRRTAAAFRAAGRPVVHVVRLYEEGGGNADLVRRRLLESGVRIAAPGTPGSQLADGLLPEGTPDLDPALLLSGRPQRLGPYDHAVFKPRWGAFYRTCLEELLTELGVDTLVFAGCNLPNCPRAGIIQASERDYRVALVRDAVSRVTDSALSELAGIGVEILDTATLEGRLAEPTARAD</sequence>
<evidence type="ECO:0000313" key="3">
    <source>
        <dbReference type="EMBL" id="GGT88218.1"/>
    </source>
</evidence>
<proteinExistence type="predicted"/>
<keyword evidence="1 3" id="KW-0378">Hydrolase</keyword>
<dbReference type="PANTHER" id="PTHR43540">
    <property type="entry name" value="PEROXYUREIDOACRYLATE/UREIDOACRYLATE AMIDOHYDROLASE-RELATED"/>
    <property type="match status" value="1"/>
</dbReference>
<reference evidence="3" key="2">
    <citation type="submission" date="2020-09" db="EMBL/GenBank/DDBJ databases">
        <authorList>
            <person name="Sun Q."/>
            <person name="Ohkuma M."/>
        </authorList>
    </citation>
    <scope>NUCLEOTIDE SEQUENCE</scope>
    <source>
        <strain evidence="3">JCM 4125</strain>
    </source>
</reference>
<protein>
    <submittedName>
        <fullName evidence="3">Hypothetical isochorismatase hydrolase</fullName>
    </submittedName>
</protein>
<dbReference type="Proteomes" id="UP000646776">
    <property type="component" value="Unassembled WGS sequence"/>
</dbReference>
<evidence type="ECO:0000256" key="1">
    <source>
        <dbReference type="ARBA" id="ARBA00022801"/>
    </source>
</evidence>
<reference evidence="3" key="1">
    <citation type="journal article" date="2014" name="Int. J. Syst. Evol. Microbiol.">
        <title>Complete genome sequence of Corynebacterium casei LMG S-19264T (=DSM 44701T), isolated from a smear-ripened cheese.</title>
        <authorList>
            <consortium name="US DOE Joint Genome Institute (JGI-PGF)"/>
            <person name="Walter F."/>
            <person name="Albersmeier A."/>
            <person name="Kalinowski J."/>
            <person name="Ruckert C."/>
        </authorList>
    </citation>
    <scope>NUCLEOTIDE SEQUENCE</scope>
    <source>
        <strain evidence="3">JCM 4125</strain>
    </source>
</reference>
<dbReference type="Gene3D" id="3.40.50.850">
    <property type="entry name" value="Isochorismatase-like"/>
    <property type="match status" value="1"/>
</dbReference>
<dbReference type="GO" id="GO:0016787">
    <property type="term" value="F:hydrolase activity"/>
    <property type="evidence" value="ECO:0007669"/>
    <property type="project" value="UniProtKB-KW"/>
</dbReference>
<organism evidence="3 4">
    <name type="scientific">Streptomyces phaeofaciens</name>
    <dbReference type="NCBI Taxonomy" id="68254"/>
    <lineage>
        <taxon>Bacteria</taxon>
        <taxon>Bacillati</taxon>
        <taxon>Actinomycetota</taxon>
        <taxon>Actinomycetes</taxon>
        <taxon>Kitasatosporales</taxon>
        <taxon>Streptomycetaceae</taxon>
        <taxon>Streptomyces</taxon>
    </lineage>
</organism>
<dbReference type="RefSeq" id="WP_189717398.1">
    <property type="nucleotide sequence ID" value="NZ_BMSA01000034.1"/>
</dbReference>
<dbReference type="EMBL" id="BMSA01000034">
    <property type="protein sequence ID" value="GGT88218.1"/>
    <property type="molecule type" value="Genomic_DNA"/>
</dbReference>
<feature type="domain" description="Isochorismatase-like" evidence="2">
    <location>
        <begin position="22"/>
        <end position="214"/>
    </location>
</feature>
<keyword evidence="4" id="KW-1185">Reference proteome</keyword>
<name>A0A918HP69_9ACTN</name>